<dbReference type="SUPFAM" id="SSF50978">
    <property type="entry name" value="WD40 repeat-like"/>
    <property type="match status" value="1"/>
</dbReference>
<dbReference type="EMBL" id="JADGJH010001656">
    <property type="protein sequence ID" value="KAJ3111195.1"/>
    <property type="molecule type" value="Genomic_DNA"/>
</dbReference>
<keyword evidence="2" id="KW-1185">Reference proteome</keyword>
<dbReference type="InterPro" id="IPR052752">
    <property type="entry name" value="NACHT-WD_repeat"/>
</dbReference>
<protein>
    <submittedName>
        <fullName evidence="1">Uncharacterized protein</fullName>
    </submittedName>
</protein>
<evidence type="ECO:0000313" key="1">
    <source>
        <dbReference type="EMBL" id="KAJ3111195.1"/>
    </source>
</evidence>
<sequence length="1492" mass="163715">MGGAASSTVKLQSGAKKNVLSQTEVVKTTSFFAGAITGNYTKGRRPSKFTAMSDHKFTICDRISSTLDPDKLKDEIWFALLSEHYEVKNGNLSEAVEHILECKSLASSLFRREEILSKVFSFLVQGFPESKDIATMCVTGTSGSGVSTIIAKAVVASAARLEPGNTTLVYRRINSFLSTSKLLVKSICTQLGVPGQSMREIVSSGTKYAPLVIVLDGLNNLTDIPTDASLEWLVPTLRETCNPYVLLLVSTTPFPYSPVELSLCRSLLSCLILTVPALTIPEALEFLNKELVARNIPTPDPGVNSDIIATLEIVNNNIIGGITPYYLILLISAVLRPFLTSQEGHEILADPIPVTSQELFEHLLKSLEQYFPRNSTSTRISKLELDTRRNITIRILATISLCKYEPGLTCTEIAQVLTTASIQAASTQQQIQSSTVTRILLDLCEAFPDLPNYHLSIDLLNRWSWRNEIAQQVSAYRYHKFSKPSDSWANASSETTKIQATSFAELVASKRRSRNTGVSQPNTTNLNCVKDQLRLLCLAQKKNDLLALLLDVNFIVSMCKTWGGSFGCLPWLQIYRRFTLTEKGVGSVFLRREMMEELEAVVYLLERYGRVFDFGVREQKLELVLNQILSDCDIKTAMKSVLESFLAKLKKNDCDLVQENVVGIGASLRRQKTVATIATVSSQKTSQQIEKGWIFRPRGDFKADSFGLDPVLILSDSKFVSHSVSKFLTSSDGRFVLVLIGLNQIRVYESSPFRELWTFMSLETITCIALSPTGKFCALATANEIHIHKTTSGFKTHTIKKIIETQQALVPESLPQKLHKNIKITFIMFLNDTQMLVSPQIGQLYAWKFSHNWSGYQTFKSPDVLSVKNSGETLEFIVSSDGFTAAWWITELGEIIDRKNVTQLVIFDMSLDTPSNSLNQRAIVDLPTVTTPIAFNFSGTQIVAIENDTIYCVDSISGDLSWSLTTLNAGLNGDWVNVCFFHDIDNEEAVVGVTSDGWAVDVTNGYVRWRMNVGIDSNNTITHAAALNGHIPHQKYNHSRNQFSFGQHIIFSTKSGGLYAAPLRQFSYELKTAATLSPVIGSLVSVSCDSLTDEIVCVDAANVLHVNSLQQMKISRHEKDEILAVSVFDSMIVVVTNSKVFSFPAYKASVRESEGEIERQSALSNSPATYTHSSKIIIGAISVLETFNEKFAVLVILDSDNKLTALLMSNADPTPKILNSLSIATSQTDPTVLLIPIIPKKSLDDVSGINISTIFSITKGGKISLHFLTSPEKHVSVPNLSVLPVDIIKPANTIKNAKETSTPAAVTAQPIPVSNALVITNNIFTHSGCVVETIVAGVAGVHSVRVTCACMSPTFELLAIGDTEGGIRVVQLNLNQYKSGNNNQQEGSSEMVGDICGIRMHSAHPFAVVVDLKWLNEMELLSLGADGVMFVWRIDIVAKKVTATGIYDACGCSRPTSLALSSAAGAGSEEAFHVYIGATAGRITGYDILRWQ</sequence>
<dbReference type="Gene3D" id="2.130.10.10">
    <property type="entry name" value="YVTN repeat-like/Quinoprotein amine dehydrogenase"/>
    <property type="match status" value="1"/>
</dbReference>
<dbReference type="InterPro" id="IPR027417">
    <property type="entry name" value="P-loop_NTPase"/>
</dbReference>
<dbReference type="InterPro" id="IPR015943">
    <property type="entry name" value="WD40/YVTN_repeat-like_dom_sf"/>
</dbReference>
<dbReference type="InterPro" id="IPR036322">
    <property type="entry name" value="WD40_repeat_dom_sf"/>
</dbReference>
<dbReference type="SUPFAM" id="SSF69322">
    <property type="entry name" value="Tricorn protease domain 2"/>
    <property type="match status" value="1"/>
</dbReference>
<proteinExistence type="predicted"/>
<dbReference type="Proteomes" id="UP001211907">
    <property type="component" value="Unassembled WGS sequence"/>
</dbReference>
<dbReference type="PANTHER" id="PTHR19871">
    <property type="entry name" value="BETA TRANSDUCIN-RELATED PROTEIN"/>
    <property type="match status" value="1"/>
</dbReference>
<dbReference type="PANTHER" id="PTHR19871:SF14">
    <property type="entry name" value="DUF4062 DOMAIN-CONTAINING PROTEIN"/>
    <property type="match status" value="1"/>
</dbReference>
<accession>A0AAD5SV67</accession>
<name>A0AAD5SV67_9FUNG</name>
<reference evidence="1" key="1">
    <citation type="submission" date="2020-05" db="EMBL/GenBank/DDBJ databases">
        <title>Phylogenomic resolution of chytrid fungi.</title>
        <authorList>
            <person name="Stajich J.E."/>
            <person name="Amses K."/>
            <person name="Simmons R."/>
            <person name="Seto K."/>
            <person name="Myers J."/>
            <person name="Bonds A."/>
            <person name="Quandt C.A."/>
            <person name="Barry K."/>
            <person name="Liu P."/>
            <person name="Grigoriev I."/>
            <person name="Longcore J.E."/>
            <person name="James T.Y."/>
        </authorList>
    </citation>
    <scope>NUCLEOTIDE SEQUENCE</scope>
    <source>
        <strain evidence="1">JEL0513</strain>
    </source>
</reference>
<evidence type="ECO:0000313" key="2">
    <source>
        <dbReference type="Proteomes" id="UP001211907"/>
    </source>
</evidence>
<comment type="caution">
    <text evidence="1">The sequence shown here is derived from an EMBL/GenBank/DDBJ whole genome shotgun (WGS) entry which is preliminary data.</text>
</comment>
<organism evidence="1 2">
    <name type="scientific">Physocladia obscura</name>
    <dbReference type="NCBI Taxonomy" id="109957"/>
    <lineage>
        <taxon>Eukaryota</taxon>
        <taxon>Fungi</taxon>
        <taxon>Fungi incertae sedis</taxon>
        <taxon>Chytridiomycota</taxon>
        <taxon>Chytridiomycota incertae sedis</taxon>
        <taxon>Chytridiomycetes</taxon>
        <taxon>Chytridiales</taxon>
        <taxon>Chytriomycetaceae</taxon>
        <taxon>Physocladia</taxon>
    </lineage>
</organism>
<dbReference type="SUPFAM" id="SSF52540">
    <property type="entry name" value="P-loop containing nucleoside triphosphate hydrolases"/>
    <property type="match status" value="1"/>
</dbReference>
<gene>
    <name evidence="1" type="ORF">HK100_002771</name>
</gene>